<dbReference type="FunFam" id="1.10.490.10:FF:000003">
    <property type="entry name" value="Flavohemoprotein"/>
    <property type="match status" value="1"/>
</dbReference>
<keyword evidence="7 18" id="KW-0561">Oxygen transport</keyword>
<dbReference type="InterPro" id="IPR012292">
    <property type="entry name" value="Globin/Proto"/>
</dbReference>
<dbReference type="InterPro" id="IPR017938">
    <property type="entry name" value="Riboflavin_synthase-like_b-brl"/>
</dbReference>
<dbReference type="FunFam" id="3.40.50.80:FF:000010">
    <property type="entry name" value="Flavohemoprotein"/>
    <property type="match status" value="1"/>
</dbReference>
<comment type="catalytic activity">
    <reaction evidence="17">
        <text>2 nitric oxide + NADPH + 2 O2 = 2 nitrate + NADP(+) + H(+)</text>
        <dbReference type="Rhea" id="RHEA:19465"/>
        <dbReference type="ChEBI" id="CHEBI:15378"/>
        <dbReference type="ChEBI" id="CHEBI:15379"/>
        <dbReference type="ChEBI" id="CHEBI:16480"/>
        <dbReference type="ChEBI" id="CHEBI:17632"/>
        <dbReference type="ChEBI" id="CHEBI:57783"/>
        <dbReference type="ChEBI" id="CHEBI:58349"/>
        <dbReference type="EC" id="1.14.12.17"/>
    </reaction>
</comment>
<evidence type="ECO:0000259" key="19">
    <source>
        <dbReference type="PROSITE" id="PS01033"/>
    </source>
</evidence>
<evidence type="ECO:0000256" key="4">
    <source>
        <dbReference type="ARBA" id="ARBA00012229"/>
    </source>
</evidence>
<keyword evidence="11" id="KW-0521">NADP</keyword>
<keyword evidence="12" id="KW-0560">Oxidoreductase</keyword>
<dbReference type="Pfam" id="PF00042">
    <property type="entry name" value="Globin"/>
    <property type="match status" value="1"/>
</dbReference>
<dbReference type="NCBIfam" id="NF009805">
    <property type="entry name" value="PRK13289.1"/>
    <property type="match status" value="1"/>
</dbReference>
<dbReference type="GO" id="GO:0046210">
    <property type="term" value="P:nitric oxide catabolic process"/>
    <property type="evidence" value="ECO:0007669"/>
    <property type="project" value="TreeGrafter"/>
</dbReference>
<name>A0A010SDQ9_PSEFL</name>
<evidence type="ECO:0000256" key="5">
    <source>
        <dbReference type="ARBA" id="ARBA00022575"/>
    </source>
</evidence>
<feature type="domain" description="FAD-binding FR-type" evidence="20">
    <location>
        <begin position="153"/>
        <end position="256"/>
    </location>
</feature>
<dbReference type="GO" id="GO:0020037">
    <property type="term" value="F:heme binding"/>
    <property type="evidence" value="ECO:0007669"/>
    <property type="project" value="InterPro"/>
</dbReference>
<dbReference type="SUPFAM" id="SSF63380">
    <property type="entry name" value="Riboflavin synthase domain-like"/>
    <property type="match status" value="1"/>
</dbReference>
<comment type="catalytic activity">
    <reaction evidence="16">
        <text>2 nitric oxide + NADH + 2 O2 = 2 nitrate + NAD(+) + H(+)</text>
        <dbReference type="Rhea" id="RHEA:19469"/>
        <dbReference type="ChEBI" id="CHEBI:15378"/>
        <dbReference type="ChEBI" id="CHEBI:15379"/>
        <dbReference type="ChEBI" id="CHEBI:16480"/>
        <dbReference type="ChEBI" id="CHEBI:17632"/>
        <dbReference type="ChEBI" id="CHEBI:57540"/>
        <dbReference type="ChEBI" id="CHEBI:57945"/>
        <dbReference type="EC" id="1.14.12.17"/>
    </reaction>
</comment>
<dbReference type="CDD" id="cd06184">
    <property type="entry name" value="flavohem_like_fad_nad_binding"/>
    <property type="match status" value="1"/>
</dbReference>
<evidence type="ECO:0000256" key="8">
    <source>
        <dbReference type="ARBA" id="ARBA00022630"/>
    </source>
</evidence>
<dbReference type="GO" id="GO:0008941">
    <property type="term" value="F:nitric oxide dioxygenase NAD(P)H activity"/>
    <property type="evidence" value="ECO:0007669"/>
    <property type="project" value="UniProtKB-EC"/>
</dbReference>
<sequence length="393" mass="43198">MLSAQDRAIVKSTVPLLESGGEALITHFYRMMLSEYPEVRPLFNQAHQASGDQPRALARGVLMYARHIDQLDQLGDLVAKIINKHVALQILPEHYPIVGSCLLRAISEVLGDEIATPEVMSAWGAAYNQLADILIGAETAIYDEKAAAVGGWRGAREFKLVKRVEESAEITSFYFEPADKGPILAAEPGQYIGMKLILDGEEIRRNYSLSSLGDNGQYRISVKREEGGRASNYLHDQFPVGASILLFPPAGEFTLTASDKPLVLISGGVGITPTLPMLEAALATERPVHFIHCARNGGVHAFRDWIDGLAERHPQLKRFYCYAEDDGVSPAADKVGLLSQEQLADWLPQERDLDAYFLGPKGFMAAIKRHLKALGVPEKQSRYEFFGPAAALE</sequence>
<dbReference type="Gene3D" id="2.40.30.10">
    <property type="entry name" value="Translation factors"/>
    <property type="match status" value="1"/>
</dbReference>
<organism evidence="21 22">
    <name type="scientific">Pseudomonas fluorescens HK44</name>
    <dbReference type="NCBI Taxonomy" id="1042209"/>
    <lineage>
        <taxon>Bacteria</taxon>
        <taxon>Pseudomonadati</taxon>
        <taxon>Pseudomonadota</taxon>
        <taxon>Gammaproteobacteria</taxon>
        <taxon>Pseudomonadales</taxon>
        <taxon>Pseudomonadaceae</taxon>
        <taxon>Pseudomonas</taxon>
    </lineage>
</organism>
<dbReference type="InterPro" id="IPR009050">
    <property type="entry name" value="Globin-like_sf"/>
</dbReference>
<gene>
    <name evidence="21" type="ORF">HK44_018505</name>
</gene>
<dbReference type="Gene3D" id="1.10.490.10">
    <property type="entry name" value="Globins"/>
    <property type="match status" value="1"/>
</dbReference>
<evidence type="ECO:0000256" key="10">
    <source>
        <dbReference type="ARBA" id="ARBA00022827"/>
    </source>
</evidence>
<evidence type="ECO:0000256" key="9">
    <source>
        <dbReference type="ARBA" id="ARBA00022723"/>
    </source>
</evidence>
<dbReference type="CDD" id="cd14780">
    <property type="entry name" value="HmpPa-globin-like"/>
    <property type="match status" value="1"/>
</dbReference>
<keyword evidence="8" id="KW-0285">Flavoprotein</keyword>
<comment type="caution">
    <text evidence="21">The sequence shown here is derived from an EMBL/GenBank/DDBJ whole genome shotgun (WGS) entry which is preliminary data.</text>
</comment>
<dbReference type="GO" id="GO:0046872">
    <property type="term" value="F:metal ion binding"/>
    <property type="evidence" value="ECO:0007669"/>
    <property type="project" value="UniProtKB-KW"/>
</dbReference>
<dbReference type="InterPro" id="IPR008333">
    <property type="entry name" value="Cbr1-like_FAD-bd_dom"/>
</dbReference>
<feature type="domain" description="Globin" evidence="19">
    <location>
        <begin position="1"/>
        <end position="139"/>
    </location>
</feature>
<accession>A0A010SDQ9</accession>
<comment type="function">
    <text evidence="15">Is involved in NO detoxification in an aerobic process, termed nitric oxide dioxygenase (NOD) reaction that utilizes O(2) and NAD(P)H to convert NO to nitrate, which protects the bacterium from various noxious nitrogen compounds. Therefore, plays a central role in the inducible response to nitrosative stress.</text>
</comment>
<dbReference type="PANTHER" id="PTHR43396">
    <property type="entry name" value="FLAVOHEMOPROTEIN"/>
    <property type="match status" value="1"/>
</dbReference>
<dbReference type="InterPro" id="IPR017927">
    <property type="entry name" value="FAD-bd_FR_type"/>
</dbReference>
<comment type="similarity">
    <text evidence="18">Belongs to the globin family.</text>
</comment>
<evidence type="ECO:0000259" key="20">
    <source>
        <dbReference type="PROSITE" id="PS51384"/>
    </source>
</evidence>
<dbReference type="EMBL" id="AFOY02000026">
    <property type="protein sequence ID" value="EXF91340.1"/>
    <property type="molecule type" value="Genomic_DNA"/>
</dbReference>
<dbReference type="AlphaFoldDB" id="A0A010SDQ9"/>
<keyword evidence="18" id="KW-0813">Transport</keyword>
<dbReference type="eggNOG" id="COG1018">
    <property type="taxonomic scope" value="Bacteria"/>
</dbReference>
<comment type="cofactor">
    <cofactor evidence="1">
        <name>heme b</name>
        <dbReference type="ChEBI" id="CHEBI:60344"/>
    </cofactor>
</comment>
<dbReference type="InterPro" id="IPR001433">
    <property type="entry name" value="OxRdtase_FAD/NAD-bd"/>
</dbReference>
<dbReference type="RefSeq" id="WP_019693538.1">
    <property type="nucleotide sequence ID" value="NZ_AFOY02000026.1"/>
</dbReference>
<keyword evidence="10" id="KW-0274">FAD</keyword>
<evidence type="ECO:0000256" key="1">
    <source>
        <dbReference type="ARBA" id="ARBA00001970"/>
    </source>
</evidence>
<dbReference type="PRINTS" id="PR00409">
    <property type="entry name" value="PHDIOXRDTASE"/>
</dbReference>
<comment type="cofactor">
    <cofactor evidence="2">
        <name>FAD</name>
        <dbReference type="ChEBI" id="CHEBI:57692"/>
    </cofactor>
</comment>
<evidence type="ECO:0000256" key="7">
    <source>
        <dbReference type="ARBA" id="ARBA00022621"/>
    </source>
</evidence>
<dbReference type="GO" id="GO:0019825">
    <property type="term" value="F:oxygen binding"/>
    <property type="evidence" value="ECO:0007669"/>
    <property type="project" value="InterPro"/>
</dbReference>
<dbReference type="Proteomes" id="UP000022611">
    <property type="component" value="Unassembled WGS sequence"/>
</dbReference>
<keyword evidence="5" id="KW-0216">Detoxification</keyword>
<dbReference type="EC" id="1.14.12.17" evidence="4"/>
<dbReference type="GO" id="GO:0071949">
    <property type="term" value="F:FAD binding"/>
    <property type="evidence" value="ECO:0007669"/>
    <property type="project" value="TreeGrafter"/>
</dbReference>
<keyword evidence="9" id="KW-0479">Metal-binding</keyword>
<dbReference type="SUPFAM" id="SSF52343">
    <property type="entry name" value="Ferredoxin reductase-like, C-terminal NADP-linked domain"/>
    <property type="match status" value="1"/>
</dbReference>
<protein>
    <recommendedName>
        <fullName evidence="4">nitric oxide dioxygenase</fullName>
        <ecNumber evidence="4">1.14.12.17</ecNumber>
    </recommendedName>
</protein>
<dbReference type="InterPro" id="IPR000971">
    <property type="entry name" value="Globin"/>
</dbReference>
<keyword evidence="14" id="KW-0520">NAD</keyword>
<evidence type="ECO:0000256" key="14">
    <source>
        <dbReference type="ARBA" id="ARBA00023027"/>
    </source>
</evidence>
<keyword evidence="13" id="KW-0408">Iron</keyword>
<dbReference type="GO" id="GO:0005344">
    <property type="term" value="F:oxygen carrier activity"/>
    <property type="evidence" value="ECO:0007669"/>
    <property type="project" value="UniProtKB-KW"/>
</dbReference>
<evidence type="ECO:0000256" key="12">
    <source>
        <dbReference type="ARBA" id="ARBA00023002"/>
    </source>
</evidence>
<dbReference type="PANTHER" id="PTHR43396:SF3">
    <property type="entry name" value="FLAVOHEMOPROTEIN"/>
    <property type="match status" value="1"/>
</dbReference>
<evidence type="ECO:0000256" key="13">
    <source>
        <dbReference type="ARBA" id="ARBA00023004"/>
    </source>
</evidence>
<evidence type="ECO:0000256" key="16">
    <source>
        <dbReference type="ARBA" id="ARBA00048649"/>
    </source>
</evidence>
<dbReference type="InterPro" id="IPR039261">
    <property type="entry name" value="FNR_nucleotide-bd"/>
</dbReference>
<dbReference type="Pfam" id="PF00970">
    <property type="entry name" value="FAD_binding_6"/>
    <property type="match status" value="1"/>
</dbReference>
<dbReference type="PATRIC" id="fig|1042209.11.peg.5868"/>
<comment type="similarity">
    <text evidence="3">In the C-terminal section; belongs to the flavoprotein pyridine nucleotide cytochrome reductase family.</text>
</comment>
<dbReference type="PROSITE" id="PS51384">
    <property type="entry name" value="FAD_FR"/>
    <property type="match status" value="1"/>
</dbReference>
<dbReference type="OrthoDB" id="9801223at2"/>
<dbReference type="GO" id="GO:0009636">
    <property type="term" value="P:response to toxic substance"/>
    <property type="evidence" value="ECO:0007669"/>
    <property type="project" value="UniProtKB-KW"/>
</dbReference>
<dbReference type="Gene3D" id="3.40.50.80">
    <property type="entry name" value="Nucleotide-binding domain of ferredoxin-NADP reductase (FNR) module"/>
    <property type="match status" value="1"/>
</dbReference>
<dbReference type="HOGENOM" id="CLU_003827_12_0_6"/>
<evidence type="ECO:0000256" key="11">
    <source>
        <dbReference type="ARBA" id="ARBA00022857"/>
    </source>
</evidence>
<dbReference type="SUPFAM" id="SSF46458">
    <property type="entry name" value="Globin-like"/>
    <property type="match status" value="1"/>
</dbReference>
<evidence type="ECO:0000256" key="6">
    <source>
        <dbReference type="ARBA" id="ARBA00022617"/>
    </source>
</evidence>
<evidence type="ECO:0000313" key="21">
    <source>
        <dbReference type="EMBL" id="EXF91340.1"/>
    </source>
</evidence>
<evidence type="ECO:0000256" key="3">
    <source>
        <dbReference type="ARBA" id="ARBA00006401"/>
    </source>
</evidence>
<proteinExistence type="inferred from homology"/>
<evidence type="ECO:0000256" key="15">
    <source>
        <dbReference type="ARBA" id="ARBA00025094"/>
    </source>
</evidence>
<evidence type="ECO:0000256" key="17">
    <source>
        <dbReference type="ARBA" id="ARBA00049433"/>
    </source>
</evidence>
<dbReference type="GO" id="GO:0071500">
    <property type="term" value="P:cellular response to nitrosative stress"/>
    <property type="evidence" value="ECO:0007669"/>
    <property type="project" value="TreeGrafter"/>
</dbReference>
<reference evidence="21 22" key="1">
    <citation type="journal article" date="2011" name="J. Bacteriol.">
        <title>Draft genome sequence of the polycyclic aromatic hydrocarbon-degrading, genetically engineered bioluminescent bioreporter Pseudomonas fluorescens HK44.</title>
        <authorList>
            <person name="Chauhan A."/>
            <person name="Layton A.C."/>
            <person name="Williams D.E."/>
            <person name="Smartt A.E."/>
            <person name="Ripp S."/>
            <person name="Karpinets T.V."/>
            <person name="Brown S.D."/>
            <person name="Sayler G.S."/>
        </authorList>
    </citation>
    <scope>NUCLEOTIDE SEQUENCE [LARGE SCALE GENOMIC DNA]</scope>
    <source>
        <strain evidence="21 22">HK44</strain>
    </source>
</reference>
<evidence type="ECO:0000256" key="2">
    <source>
        <dbReference type="ARBA" id="ARBA00001974"/>
    </source>
</evidence>
<evidence type="ECO:0000256" key="18">
    <source>
        <dbReference type="RuleBase" id="RU000356"/>
    </source>
</evidence>
<evidence type="ECO:0000313" key="22">
    <source>
        <dbReference type="Proteomes" id="UP000022611"/>
    </source>
</evidence>
<keyword evidence="6 18" id="KW-0349">Heme</keyword>
<dbReference type="PROSITE" id="PS01033">
    <property type="entry name" value="GLOBIN"/>
    <property type="match status" value="1"/>
</dbReference>
<dbReference type="Pfam" id="PF00175">
    <property type="entry name" value="NAD_binding_1"/>
    <property type="match status" value="1"/>
</dbReference>
<dbReference type="eggNOG" id="COG1017">
    <property type="taxonomic scope" value="Bacteria"/>
</dbReference>